<keyword evidence="1 5" id="KW-0436">Ligase</keyword>
<dbReference type="NCBIfam" id="TIGR02050">
    <property type="entry name" value="gshA_cyan_rel"/>
    <property type="match status" value="1"/>
</dbReference>
<dbReference type="RefSeq" id="WP_078701053.1">
    <property type="nucleotide sequence ID" value="NZ_LT796768.1"/>
</dbReference>
<dbReference type="AlphaFoldDB" id="A0A1T4Z867"/>
<comment type="function">
    <text evidence="5">ATP-dependent carboxylate-amine ligase which exhibits weak glutamate--cysteine ligase activity.</text>
</comment>
<dbReference type="EC" id="6.3.2.2" evidence="5"/>
<evidence type="ECO:0000256" key="5">
    <source>
        <dbReference type="HAMAP-Rule" id="MF_01609"/>
    </source>
</evidence>
<dbReference type="GO" id="GO:0005524">
    <property type="term" value="F:ATP binding"/>
    <property type="evidence" value="ECO:0007669"/>
    <property type="project" value="UniProtKB-KW"/>
</dbReference>
<gene>
    <name evidence="6" type="ORF">SAMN06295964_3183</name>
</gene>
<dbReference type="OrthoDB" id="9803842at2"/>
<dbReference type="InterPro" id="IPR011793">
    <property type="entry name" value="YbdK"/>
</dbReference>
<evidence type="ECO:0000313" key="6">
    <source>
        <dbReference type="EMBL" id="SKB10209.1"/>
    </source>
</evidence>
<name>A0A1T4Z867_9ACTN</name>
<dbReference type="InterPro" id="IPR014746">
    <property type="entry name" value="Gln_synth/guanido_kin_cat_dom"/>
</dbReference>
<dbReference type="PANTHER" id="PTHR36510">
    <property type="entry name" value="GLUTAMATE--CYSTEINE LIGASE 2-RELATED"/>
    <property type="match status" value="1"/>
</dbReference>
<evidence type="ECO:0000313" key="7">
    <source>
        <dbReference type="Proteomes" id="UP000191040"/>
    </source>
</evidence>
<evidence type="ECO:0000256" key="1">
    <source>
        <dbReference type="ARBA" id="ARBA00022598"/>
    </source>
</evidence>
<dbReference type="PANTHER" id="PTHR36510:SF1">
    <property type="entry name" value="GLUTAMATE--CYSTEINE LIGASE 2-RELATED"/>
    <property type="match status" value="1"/>
</dbReference>
<dbReference type="Gene3D" id="3.30.590.20">
    <property type="match status" value="1"/>
</dbReference>
<accession>A0A1T4Z867</accession>
<reference evidence="7" key="1">
    <citation type="submission" date="2017-02" db="EMBL/GenBank/DDBJ databases">
        <authorList>
            <person name="Varghese N."/>
            <person name="Submissions S."/>
        </authorList>
    </citation>
    <scope>NUCLEOTIDE SEQUENCE [LARGE SCALE GENOMIC DNA]</scope>
    <source>
        <strain evidence="7">9H-4</strain>
    </source>
</reference>
<dbReference type="Proteomes" id="UP000191040">
    <property type="component" value="Chromosome I"/>
</dbReference>
<organism evidence="6 7">
    <name type="scientific">Aeromicrobium choanae</name>
    <dbReference type="NCBI Taxonomy" id="1736691"/>
    <lineage>
        <taxon>Bacteria</taxon>
        <taxon>Bacillati</taxon>
        <taxon>Actinomycetota</taxon>
        <taxon>Actinomycetes</taxon>
        <taxon>Propionibacteriales</taxon>
        <taxon>Nocardioidaceae</taxon>
        <taxon>Aeromicrobium</taxon>
    </lineage>
</organism>
<dbReference type="EMBL" id="LT796768">
    <property type="protein sequence ID" value="SKB10209.1"/>
    <property type="molecule type" value="Genomic_DNA"/>
</dbReference>
<keyword evidence="3 5" id="KW-0067">ATP-binding</keyword>
<dbReference type="Pfam" id="PF04107">
    <property type="entry name" value="GCS2"/>
    <property type="match status" value="1"/>
</dbReference>
<proteinExistence type="inferred from homology"/>
<keyword evidence="2 5" id="KW-0547">Nucleotide-binding</keyword>
<comment type="catalytic activity">
    <reaction evidence="4 5">
        <text>L-cysteine + L-glutamate + ATP = gamma-L-glutamyl-L-cysteine + ADP + phosphate + H(+)</text>
        <dbReference type="Rhea" id="RHEA:13285"/>
        <dbReference type="ChEBI" id="CHEBI:15378"/>
        <dbReference type="ChEBI" id="CHEBI:29985"/>
        <dbReference type="ChEBI" id="CHEBI:30616"/>
        <dbReference type="ChEBI" id="CHEBI:35235"/>
        <dbReference type="ChEBI" id="CHEBI:43474"/>
        <dbReference type="ChEBI" id="CHEBI:58173"/>
        <dbReference type="ChEBI" id="CHEBI:456216"/>
        <dbReference type="EC" id="6.3.2.2"/>
    </reaction>
</comment>
<comment type="similarity">
    <text evidence="5">Belongs to the glutamate--cysteine ligase type 2 family. YbdK subfamily.</text>
</comment>
<dbReference type="GO" id="GO:0004357">
    <property type="term" value="F:glutamate-cysteine ligase activity"/>
    <property type="evidence" value="ECO:0007669"/>
    <property type="project" value="UniProtKB-EC"/>
</dbReference>
<evidence type="ECO:0000256" key="4">
    <source>
        <dbReference type="ARBA" id="ARBA00048819"/>
    </source>
</evidence>
<dbReference type="HAMAP" id="MF_01609">
    <property type="entry name" value="Glu_cys_ligase_2"/>
    <property type="match status" value="1"/>
</dbReference>
<sequence>MLTVGVEEEFLLLDPAGAVVPAASDVVREVADDRVKPELMTYQVETATAVCADLTTLESQLVDLRQRVATACDAIGVRVAAVGAPFVGEPGLEFVTDSPRYRALALRFPDATSGGGTCACQIHVGVPDRDLAVRVLARLRRWLPTLFSLGTNSPVSSGRDTGWSSTRYVRQLRWPTFAPPEPWTSTDAYDAKVVELLDEGAALDVRSVYHLARLSPRYPTIEIRVADTCLDAADTVMLAGVCRALVTVLTADIEHGRPDLPVSGPALRSALLAVAVSGRPPTTGPEDVTRAVLVTRLLRTILPGLHDSAETDLVLAGLERVHRYGTGAERQRRLLATTPDLGGFVDAVTAATTGDGATR</sequence>
<dbReference type="InterPro" id="IPR050141">
    <property type="entry name" value="GCL_type2/YbdK_subfam"/>
</dbReference>
<evidence type="ECO:0000256" key="2">
    <source>
        <dbReference type="ARBA" id="ARBA00022741"/>
    </source>
</evidence>
<dbReference type="InterPro" id="IPR006336">
    <property type="entry name" value="GCS2"/>
</dbReference>
<dbReference type="SUPFAM" id="SSF55931">
    <property type="entry name" value="Glutamine synthetase/guanido kinase"/>
    <property type="match status" value="1"/>
</dbReference>
<dbReference type="GO" id="GO:0042398">
    <property type="term" value="P:modified amino acid biosynthetic process"/>
    <property type="evidence" value="ECO:0007669"/>
    <property type="project" value="InterPro"/>
</dbReference>
<evidence type="ECO:0000256" key="3">
    <source>
        <dbReference type="ARBA" id="ARBA00022840"/>
    </source>
</evidence>
<dbReference type="STRING" id="1736691.SAMN06295964_3183"/>
<keyword evidence="7" id="KW-1185">Reference proteome</keyword>
<protein>
    <recommendedName>
        <fullName evidence="5">Putative glutamate--cysteine ligase 2</fullName>
        <ecNumber evidence="5">6.3.2.2</ecNumber>
    </recommendedName>
    <alternativeName>
        <fullName evidence="5">Gamma-glutamylcysteine synthetase 2</fullName>
        <shortName evidence="5">GCS 2</shortName>
        <shortName evidence="5">Gamma-GCS 2</shortName>
    </alternativeName>
</protein>